<dbReference type="AlphaFoldDB" id="A0A5N6KK79"/>
<accession>A0A5N6KK79</accession>
<evidence type="ECO:0000313" key="2">
    <source>
        <dbReference type="Proteomes" id="UP000326757"/>
    </source>
</evidence>
<comment type="caution">
    <text evidence="1">The sequence shown here is derived from an EMBL/GenBank/DDBJ whole genome shotgun (WGS) entry which is preliminary data.</text>
</comment>
<dbReference type="EMBL" id="VIGI01000002">
    <property type="protein sequence ID" value="KAB8304078.1"/>
    <property type="molecule type" value="Genomic_DNA"/>
</dbReference>
<dbReference type="Proteomes" id="UP000326757">
    <property type="component" value="Unassembled WGS sequence"/>
</dbReference>
<protein>
    <submittedName>
        <fullName evidence="1">Uncharacterized protein</fullName>
    </submittedName>
</protein>
<keyword evidence="2" id="KW-1185">Reference proteome</keyword>
<organism evidence="1 2">
    <name type="scientific">Monilinia laxa</name>
    <name type="common">Brown rot fungus</name>
    <name type="synonym">Sclerotinia laxa</name>
    <dbReference type="NCBI Taxonomy" id="61186"/>
    <lineage>
        <taxon>Eukaryota</taxon>
        <taxon>Fungi</taxon>
        <taxon>Dikarya</taxon>
        <taxon>Ascomycota</taxon>
        <taxon>Pezizomycotina</taxon>
        <taxon>Leotiomycetes</taxon>
        <taxon>Helotiales</taxon>
        <taxon>Sclerotiniaceae</taxon>
        <taxon>Monilinia</taxon>
    </lineage>
</organism>
<sequence>MTLRSSGLRKSPLDIMASTSAPVYKDGSGDGQKLKVVFLERWGVPIATVVTLHGVNFTFSGSRLPSVYTYKVNYHAKATMLATEIAMEVRNSNSALETNLLIICL</sequence>
<reference evidence="1 2" key="1">
    <citation type="submission" date="2019-06" db="EMBL/GenBank/DDBJ databases">
        <title>Genome Sequence of the Brown Rot Fungal Pathogen Monilinia laxa.</title>
        <authorList>
            <person name="De Miccolis Angelini R.M."/>
            <person name="Landi L."/>
            <person name="Abate D."/>
            <person name="Pollastro S."/>
            <person name="Romanazzi G."/>
            <person name="Faretra F."/>
        </authorList>
    </citation>
    <scope>NUCLEOTIDE SEQUENCE [LARGE SCALE GENOMIC DNA]</scope>
    <source>
        <strain evidence="1 2">Mlax316</strain>
    </source>
</reference>
<evidence type="ECO:0000313" key="1">
    <source>
        <dbReference type="EMBL" id="KAB8304078.1"/>
    </source>
</evidence>
<name>A0A5N6KK79_MONLA</name>
<gene>
    <name evidence="1" type="ORF">EYC80_005417</name>
</gene>
<proteinExistence type="predicted"/>